<dbReference type="InterPro" id="IPR050250">
    <property type="entry name" value="Macrolide_Exporter_MacB"/>
</dbReference>
<evidence type="ECO:0000256" key="1">
    <source>
        <dbReference type="ARBA" id="ARBA00004651"/>
    </source>
</evidence>
<name>A0A9D9DK45_9BACT</name>
<reference evidence="9" key="2">
    <citation type="journal article" date="2021" name="PeerJ">
        <title>Extensive microbial diversity within the chicken gut microbiome revealed by metagenomics and culture.</title>
        <authorList>
            <person name="Gilroy R."/>
            <person name="Ravi A."/>
            <person name="Getino M."/>
            <person name="Pursley I."/>
            <person name="Horton D.L."/>
            <person name="Alikhan N.F."/>
            <person name="Baker D."/>
            <person name="Gharbi K."/>
            <person name="Hall N."/>
            <person name="Watson M."/>
            <person name="Adriaenssens E.M."/>
            <person name="Foster-Nyarko E."/>
            <person name="Jarju S."/>
            <person name="Secka A."/>
            <person name="Antonio M."/>
            <person name="Oren A."/>
            <person name="Chaudhuri R.R."/>
            <person name="La Ragione R."/>
            <person name="Hildebrand F."/>
            <person name="Pallen M.J."/>
        </authorList>
    </citation>
    <scope>NUCLEOTIDE SEQUENCE</scope>
    <source>
        <strain evidence="9">15467</strain>
    </source>
</reference>
<evidence type="ECO:0000256" key="2">
    <source>
        <dbReference type="ARBA" id="ARBA00022475"/>
    </source>
</evidence>
<feature type="transmembrane region" description="Helical" evidence="6">
    <location>
        <begin position="20"/>
        <end position="41"/>
    </location>
</feature>
<sequence>MKTLFRNLRFILKRFKLSTVLNLLGLSVAFAAFMMILMQVWCDATFNTPIKDAENIYMVYSKNNDGTDFTYISYPWAENIASMSQPKAQYVLYGYSDGEQTWYVNGDYVKMSTVGVSSGFPEFFGFRMIAGGENCLEQQNAVIVPESFALRYFGTADVVGKTVDRKGELFISGVYKDFPANCFIKNIIYSRLYIPNELMDNWGYNSFTMFVKAGNSLAEIERGTNQYLQQLNEKYGNQAYRTSFEFVGITEIQYLEGVNGSPVTPVSTSMQLMLVSIAIAIILIAAINYVNFANSLIPVKLQGINMQKILGATVSSLRGAIIAESLIICLVSFFAALGLLALLSGSPVSELTEAGTSPVKNLSAVALAFAVVIAVALIAGAIPAFRTTSYSPAVALKGNFGLSPAGKSIRTFVIGVQFFTSAALMMAALFMLAQRNYLTRSADYGFAKDELIVCNIGYPARMPEDLNTVAEAVRRLPYVSAAALSWSTLGESGNTQGWVFKDVNGERVDPRTLFAEQDYMKTMGIELIEGRDFSPRDTNVIIVNQLTRDKFPETVDVGKKLKFGEWYEIIGICENAKFSSLRSATEPVLVVKMKDYSCSVLNVRVAAGTNMFDAMSGIRDVLNSFDPGYAFELRFYDQILDATYQKESKISSQITIFSLLAVFISIIGVFGLVMFDSQYRRREIAVRKVFGATTGGILRMFNRRYLLILAVSFAFATAVAWIVVGRWLENFAYRISLNPLVCLAVFVVLAAITAATVSCQCLRIARSNPVESLRNE</sequence>
<gene>
    <name evidence="9" type="ORF">IAC68_03300</name>
</gene>
<evidence type="ECO:0000259" key="7">
    <source>
        <dbReference type="Pfam" id="PF02687"/>
    </source>
</evidence>
<proteinExistence type="predicted"/>
<evidence type="ECO:0000256" key="4">
    <source>
        <dbReference type="ARBA" id="ARBA00022989"/>
    </source>
</evidence>
<dbReference type="PANTHER" id="PTHR30572">
    <property type="entry name" value="MEMBRANE COMPONENT OF TRANSPORTER-RELATED"/>
    <property type="match status" value="1"/>
</dbReference>
<feature type="domain" description="ABC3 transporter permease C-terminal" evidence="7">
    <location>
        <begin position="656"/>
        <end position="769"/>
    </location>
</feature>
<keyword evidence="5 6" id="KW-0472">Membrane</keyword>
<reference evidence="9" key="1">
    <citation type="submission" date="2020-10" db="EMBL/GenBank/DDBJ databases">
        <authorList>
            <person name="Gilroy R."/>
        </authorList>
    </citation>
    <scope>NUCLEOTIDE SEQUENCE</scope>
    <source>
        <strain evidence="9">15467</strain>
    </source>
</reference>
<dbReference type="Pfam" id="PF02687">
    <property type="entry name" value="FtsX"/>
    <property type="match status" value="2"/>
</dbReference>
<feature type="transmembrane region" description="Helical" evidence="6">
    <location>
        <begin position="654"/>
        <end position="675"/>
    </location>
</feature>
<keyword evidence="3 6" id="KW-0812">Transmembrane</keyword>
<evidence type="ECO:0000256" key="6">
    <source>
        <dbReference type="SAM" id="Phobius"/>
    </source>
</evidence>
<feature type="transmembrane region" description="Helical" evidence="6">
    <location>
        <begin position="362"/>
        <end position="382"/>
    </location>
</feature>
<organism evidence="9 10">
    <name type="scientific">Candidatus Egerieousia excrementavium</name>
    <dbReference type="NCBI Taxonomy" id="2840778"/>
    <lineage>
        <taxon>Bacteria</taxon>
        <taxon>Pseudomonadati</taxon>
        <taxon>Bacteroidota</taxon>
        <taxon>Bacteroidia</taxon>
        <taxon>Bacteroidales</taxon>
        <taxon>Candidatus Egerieousia</taxon>
    </lineage>
</organism>
<evidence type="ECO:0000256" key="3">
    <source>
        <dbReference type="ARBA" id="ARBA00022692"/>
    </source>
</evidence>
<dbReference type="PANTHER" id="PTHR30572:SF18">
    <property type="entry name" value="ABC-TYPE MACROLIDE FAMILY EXPORT SYSTEM PERMEASE COMPONENT 2"/>
    <property type="match status" value="1"/>
</dbReference>
<comment type="caution">
    <text evidence="9">The sequence shown here is derived from an EMBL/GenBank/DDBJ whole genome shotgun (WGS) entry which is preliminary data.</text>
</comment>
<dbReference type="AlphaFoldDB" id="A0A9D9DK45"/>
<evidence type="ECO:0000256" key="5">
    <source>
        <dbReference type="ARBA" id="ARBA00023136"/>
    </source>
</evidence>
<dbReference type="Pfam" id="PF12704">
    <property type="entry name" value="MacB_PCD"/>
    <property type="match status" value="2"/>
</dbReference>
<keyword evidence="4 6" id="KW-1133">Transmembrane helix</keyword>
<keyword evidence="2" id="KW-1003">Cell membrane</keyword>
<dbReference type="InterPro" id="IPR025857">
    <property type="entry name" value="MacB_PCD"/>
</dbReference>
<accession>A0A9D9DK45</accession>
<feature type="transmembrane region" description="Helical" evidence="6">
    <location>
        <begin position="412"/>
        <end position="433"/>
    </location>
</feature>
<feature type="domain" description="MacB-like periplasmic core" evidence="8">
    <location>
        <begin position="426"/>
        <end position="620"/>
    </location>
</feature>
<feature type="transmembrane region" description="Helical" evidence="6">
    <location>
        <begin position="705"/>
        <end position="724"/>
    </location>
</feature>
<evidence type="ECO:0000259" key="8">
    <source>
        <dbReference type="Pfam" id="PF12704"/>
    </source>
</evidence>
<dbReference type="Proteomes" id="UP000823635">
    <property type="component" value="Unassembled WGS sequence"/>
</dbReference>
<dbReference type="InterPro" id="IPR003838">
    <property type="entry name" value="ABC3_permease_C"/>
</dbReference>
<feature type="domain" description="MacB-like periplasmic core" evidence="8">
    <location>
        <begin position="19"/>
        <end position="221"/>
    </location>
</feature>
<feature type="domain" description="ABC3 transporter permease C-terminal" evidence="7">
    <location>
        <begin position="276"/>
        <end position="392"/>
    </location>
</feature>
<feature type="transmembrane region" description="Helical" evidence="6">
    <location>
        <begin position="320"/>
        <end position="342"/>
    </location>
</feature>
<comment type="subcellular location">
    <subcellularLocation>
        <location evidence="1">Cell membrane</location>
        <topology evidence="1">Multi-pass membrane protein</topology>
    </subcellularLocation>
</comment>
<dbReference type="GO" id="GO:0005886">
    <property type="term" value="C:plasma membrane"/>
    <property type="evidence" value="ECO:0007669"/>
    <property type="project" value="UniProtKB-SubCell"/>
</dbReference>
<dbReference type="GO" id="GO:0022857">
    <property type="term" value="F:transmembrane transporter activity"/>
    <property type="evidence" value="ECO:0007669"/>
    <property type="project" value="TreeGrafter"/>
</dbReference>
<feature type="transmembrane region" description="Helical" evidence="6">
    <location>
        <begin position="736"/>
        <end position="757"/>
    </location>
</feature>
<evidence type="ECO:0000313" key="9">
    <source>
        <dbReference type="EMBL" id="MBO8428943.1"/>
    </source>
</evidence>
<dbReference type="EMBL" id="JADINB010000073">
    <property type="protein sequence ID" value="MBO8428943.1"/>
    <property type="molecule type" value="Genomic_DNA"/>
</dbReference>
<protein>
    <submittedName>
        <fullName evidence="9">ABC transporter permease</fullName>
    </submittedName>
</protein>
<evidence type="ECO:0000313" key="10">
    <source>
        <dbReference type="Proteomes" id="UP000823635"/>
    </source>
</evidence>
<feature type="transmembrane region" description="Helical" evidence="6">
    <location>
        <begin position="272"/>
        <end position="299"/>
    </location>
</feature>